<evidence type="ECO:0000256" key="2">
    <source>
        <dbReference type="ARBA" id="ARBA00004882"/>
    </source>
</evidence>
<keyword evidence="6 10" id="KW-0686">Riboflavin biosynthesis</keyword>
<evidence type="ECO:0000256" key="8">
    <source>
        <dbReference type="ARBA" id="ARBA00023002"/>
    </source>
</evidence>
<comment type="catalytic activity">
    <reaction evidence="10">
        <text>5-amino-6-(5-phospho-D-ribitylamino)uracil + NADP(+) = 5-amino-6-(5-phospho-D-ribosylamino)uracil + NADPH + H(+)</text>
        <dbReference type="Rhea" id="RHEA:17845"/>
        <dbReference type="ChEBI" id="CHEBI:15378"/>
        <dbReference type="ChEBI" id="CHEBI:57783"/>
        <dbReference type="ChEBI" id="CHEBI:58349"/>
        <dbReference type="ChEBI" id="CHEBI:58421"/>
        <dbReference type="ChEBI" id="CHEBI:58453"/>
        <dbReference type="EC" id="1.1.1.193"/>
    </reaction>
</comment>
<feature type="binding site" evidence="12">
    <location>
        <position position="200"/>
    </location>
    <ligand>
        <name>NADP(+)</name>
        <dbReference type="ChEBI" id="CHEBI:58349"/>
    </ligand>
</feature>
<comment type="function">
    <text evidence="1 10">Converts 2,5-diamino-6-(ribosylamino)-4(3h)-pyrimidinone 5'-phosphate into 5-amino-6-(ribosylamino)-2,4(1h,3h)-pyrimidinedione 5'-phosphate.</text>
</comment>
<feature type="binding site" evidence="12">
    <location>
        <begin position="257"/>
        <end position="263"/>
    </location>
    <ligand>
        <name>NADP(+)</name>
        <dbReference type="ChEBI" id="CHEBI:58349"/>
    </ligand>
</feature>
<keyword evidence="10 13" id="KW-0479">Metal-binding</keyword>
<dbReference type="Pfam" id="PF00383">
    <property type="entry name" value="dCMP_cyt_deam_1"/>
    <property type="match status" value="1"/>
</dbReference>
<evidence type="ECO:0000313" key="16">
    <source>
        <dbReference type="Proteomes" id="UP000571950"/>
    </source>
</evidence>
<dbReference type="UniPathway" id="UPA00275">
    <property type="reaction ID" value="UER00401"/>
</dbReference>
<feature type="binding site" evidence="12">
    <location>
        <position position="172"/>
    </location>
    <ligand>
        <name>substrate</name>
    </ligand>
</feature>
<evidence type="ECO:0000256" key="12">
    <source>
        <dbReference type="PIRSR" id="PIRSR006769-2"/>
    </source>
</evidence>
<evidence type="ECO:0000256" key="9">
    <source>
        <dbReference type="ARBA" id="ARBA00023268"/>
    </source>
</evidence>
<dbReference type="InterPro" id="IPR016193">
    <property type="entry name" value="Cytidine_deaminase-like"/>
</dbReference>
<comment type="similarity">
    <text evidence="4 10">In the N-terminal section; belongs to the cytidine and deoxycytidylate deaminase family.</text>
</comment>
<evidence type="ECO:0000256" key="7">
    <source>
        <dbReference type="ARBA" id="ARBA00022857"/>
    </source>
</evidence>
<keyword evidence="16" id="KW-1185">Reference proteome</keyword>
<dbReference type="InterPro" id="IPR004794">
    <property type="entry name" value="Eubact_RibD"/>
</dbReference>
<feature type="active site" description="Proton donor" evidence="11">
    <location>
        <position position="55"/>
    </location>
</feature>
<dbReference type="NCBIfam" id="TIGR00326">
    <property type="entry name" value="eubact_ribD"/>
    <property type="match status" value="1"/>
</dbReference>
<dbReference type="Gene3D" id="3.40.430.10">
    <property type="entry name" value="Dihydrofolate Reductase, subunit A"/>
    <property type="match status" value="2"/>
</dbReference>
<comment type="pathway">
    <text evidence="3 10">Cofactor biosynthesis; riboflavin biosynthesis; 5-amino-6-(D-ribitylamino)uracil from GTP: step 3/4.</text>
</comment>
<evidence type="ECO:0000256" key="5">
    <source>
        <dbReference type="ARBA" id="ARBA00007417"/>
    </source>
</evidence>
<dbReference type="GO" id="GO:0008835">
    <property type="term" value="F:diaminohydroxyphosphoribosylaminopyrimidine deaminase activity"/>
    <property type="evidence" value="ECO:0007669"/>
    <property type="project" value="UniProtKB-EC"/>
</dbReference>
<keyword evidence="10 15" id="KW-0378">Hydrolase</keyword>
<comment type="caution">
    <text evidence="15">The sequence shown here is derived from an EMBL/GenBank/DDBJ whole genome shotgun (WGS) entry which is preliminary data.</text>
</comment>
<name>A0A7W6BE71_9SPHN</name>
<dbReference type="PROSITE" id="PS51747">
    <property type="entry name" value="CYT_DCMP_DEAMINASES_2"/>
    <property type="match status" value="1"/>
</dbReference>
<gene>
    <name evidence="15" type="ORF">GGR43_000178</name>
</gene>
<accession>A0A7W6BE71</accession>
<evidence type="ECO:0000256" key="10">
    <source>
        <dbReference type="PIRNR" id="PIRNR006769"/>
    </source>
</evidence>
<keyword evidence="7 10" id="KW-0521">NADP</keyword>
<dbReference type="GO" id="GO:0009231">
    <property type="term" value="P:riboflavin biosynthetic process"/>
    <property type="evidence" value="ECO:0007669"/>
    <property type="project" value="UniProtKB-UniPathway"/>
</dbReference>
<dbReference type="SUPFAM" id="SSF53927">
    <property type="entry name" value="Cytidine deaminase-like"/>
    <property type="match status" value="1"/>
</dbReference>
<evidence type="ECO:0000313" key="15">
    <source>
        <dbReference type="EMBL" id="MBB3924484.1"/>
    </source>
</evidence>
<feature type="binding site" evidence="12">
    <location>
        <position position="255"/>
    </location>
    <ligand>
        <name>substrate</name>
    </ligand>
</feature>
<dbReference type="Pfam" id="PF01872">
    <property type="entry name" value="RibD_C"/>
    <property type="match status" value="2"/>
</dbReference>
<dbReference type="InterPro" id="IPR002734">
    <property type="entry name" value="RibDG_C"/>
</dbReference>
<feature type="binding site" evidence="13">
    <location>
        <position position="78"/>
    </location>
    <ligand>
        <name>Zn(2+)</name>
        <dbReference type="ChEBI" id="CHEBI:29105"/>
        <note>catalytic</note>
    </ligand>
</feature>
<keyword evidence="9" id="KW-0511">Multifunctional enzyme</keyword>
<dbReference type="PIRSF" id="PIRSF006769">
    <property type="entry name" value="RibD"/>
    <property type="match status" value="1"/>
</dbReference>
<feature type="binding site" evidence="12">
    <location>
        <position position="188"/>
    </location>
    <ligand>
        <name>substrate</name>
    </ligand>
</feature>
<proteinExistence type="inferred from homology"/>
<dbReference type="PANTHER" id="PTHR38011:SF7">
    <property type="entry name" value="2,5-DIAMINO-6-RIBOSYLAMINO-4(3H)-PYRIMIDINONE 5'-PHOSPHATE REDUCTASE"/>
    <property type="match status" value="1"/>
</dbReference>
<dbReference type="RefSeq" id="WP_343054377.1">
    <property type="nucleotide sequence ID" value="NZ_BSPS01000058.1"/>
</dbReference>
<dbReference type="Gene3D" id="3.40.140.10">
    <property type="entry name" value="Cytidine Deaminase, domain 2"/>
    <property type="match status" value="1"/>
</dbReference>
<dbReference type="GO" id="GO:0008703">
    <property type="term" value="F:5-amino-6-(5-phosphoribosylamino)uracil reductase activity"/>
    <property type="evidence" value="ECO:0007669"/>
    <property type="project" value="UniProtKB-EC"/>
</dbReference>
<dbReference type="InterPro" id="IPR024072">
    <property type="entry name" value="DHFR-like_dom_sf"/>
</dbReference>
<feature type="domain" description="CMP/dCMP-type deaminase" evidence="14">
    <location>
        <begin position="4"/>
        <end position="127"/>
    </location>
</feature>
<dbReference type="PANTHER" id="PTHR38011">
    <property type="entry name" value="DIHYDROFOLATE REDUCTASE FAMILY PROTEIN (AFU_ORTHOLOGUE AFUA_8G06820)"/>
    <property type="match status" value="1"/>
</dbReference>
<dbReference type="InterPro" id="IPR050765">
    <property type="entry name" value="Riboflavin_Biosynth_HTPR"/>
</dbReference>
<evidence type="ECO:0000256" key="4">
    <source>
        <dbReference type="ARBA" id="ARBA00005259"/>
    </source>
</evidence>
<keyword evidence="10 13" id="KW-0862">Zinc</keyword>
<feature type="binding site" evidence="12">
    <location>
        <position position="208"/>
    </location>
    <ligand>
        <name>substrate</name>
    </ligand>
</feature>
<evidence type="ECO:0000256" key="3">
    <source>
        <dbReference type="ARBA" id="ARBA00004910"/>
    </source>
</evidence>
<dbReference type="AlphaFoldDB" id="A0A7W6BE71"/>
<evidence type="ECO:0000256" key="1">
    <source>
        <dbReference type="ARBA" id="ARBA00002151"/>
    </source>
</evidence>
<dbReference type="EC" id="3.5.4.26" evidence="10"/>
<feature type="binding site" evidence="12">
    <location>
        <position position="174"/>
    </location>
    <ligand>
        <name>NADP(+)</name>
        <dbReference type="ChEBI" id="CHEBI:58349"/>
    </ligand>
</feature>
<feature type="binding site" evidence="12">
    <location>
        <position position="158"/>
    </location>
    <ligand>
        <name>NADP(+)</name>
        <dbReference type="ChEBI" id="CHEBI:58349"/>
    </ligand>
</feature>
<evidence type="ECO:0000256" key="11">
    <source>
        <dbReference type="PIRSR" id="PIRSR006769-1"/>
    </source>
</evidence>
<comment type="cofactor">
    <cofactor evidence="10 13">
        <name>Zn(2+)</name>
        <dbReference type="ChEBI" id="CHEBI:29105"/>
    </cofactor>
    <text evidence="10 13">Binds 1 zinc ion.</text>
</comment>
<protein>
    <recommendedName>
        <fullName evidence="10">Riboflavin biosynthesis protein RibD</fullName>
    </recommendedName>
    <domain>
        <recommendedName>
            <fullName evidence="10">Diaminohydroxyphosphoribosylaminopyrimidine deaminase</fullName>
            <shortName evidence="10">DRAP deaminase</shortName>
            <ecNumber evidence="10">3.5.4.26</ecNumber>
        </recommendedName>
        <alternativeName>
            <fullName evidence="10">Riboflavin-specific deaminase</fullName>
        </alternativeName>
    </domain>
    <domain>
        <recommendedName>
            <fullName evidence="10">5-amino-6-(5-phosphoribosylamino)uracil reductase</fullName>
            <ecNumber evidence="10">1.1.1.193</ecNumber>
        </recommendedName>
        <alternativeName>
            <fullName evidence="10">HTP reductase</fullName>
        </alternativeName>
    </domain>
</protein>
<evidence type="ECO:0000256" key="13">
    <source>
        <dbReference type="PIRSR" id="PIRSR006769-3"/>
    </source>
</evidence>
<reference evidence="15 16" key="1">
    <citation type="submission" date="2020-08" db="EMBL/GenBank/DDBJ databases">
        <title>Genomic Encyclopedia of Type Strains, Phase IV (KMG-IV): sequencing the most valuable type-strain genomes for metagenomic binning, comparative biology and taxonomic classification.</title>
        <authorList>
            <person name="Goeker M."/>
        </authorList>
    </citation>
    <scope>NUCLEOTIDE SEQUENCE [LARGE SCALE GENOMIC DNA]</scope>
    <source>
        <strain evidence="15 16">DSM 26189</strain>
    </source>
</reference>
<dbReference type="CDD" id="cd01284">
    <property type="entry name" value="Riboflavin_deaminase-reductase"/>
    <property type="match status" value="1"/>
</dbReference>
<evidence type="ECO:0000256" key="6">
    <source>
        <dbReference type="ARBA" id="ARBA00022619"/>
    </source>
</evidence>
<feature type="binding site" evidence="12">
    <location>
        <position position="204"/>
    </location>
    <ligand>
        <name>NADP(+)</name>
        <dbReference type="ChEBI" id="CHEBI:58349"/>
    </ligand>
</feature>
<dbReference type="EMBL" id="JACIDT010000001">
    <property type="protein sequence ID" value="MBB3924484.1"/>
    <property type="molecule type" value="Genomic_DNA"/>
</dbReference>
<keyword evidence="8 10" id="KW-0560">Oxidoreductase</keyword>
<evidence type="ECO:0000259" key="14">
    <source>
        <dbReference type="PROSITE" id="PS51747"/>
    </source>
</evidence>
<feature type="binding site" evidence="13">
    <location>
        <position position="53"/>
    </location>
    <ligand>
        <name>Zn(2+)</name>
        <dbReference type="ChEBI" id="CHEBI:29105"/>
        <note>catalytic</note>
    </ligand>
</feature>
<sequence>MTPADDARFMRAAIALSLRGLGRTTPNPNVGCIIVRDGEIVGRGWTQPGGRPHAEARALAQAEGLTEGATAYVTLEPCFHLSPRGPRCVELLHRADLARVVVAVADPDPRTQGQSIAWLRDHGIAVETGLMAEQARAAMAPFFARQTWGRPAVTLKLGLSLDGCIAMADGTSQWITGPAARAHAHGERARHDAILVGRGTWWADAPRLDVRLPGLEDRSPRRLLLGHGDAPEGWTLIGDPAHIADLDGVASLLVEGGAQTAAAFLAADLVDRLLLYRAPIVIGGGRGAVGDIGLAGLAAAHGRWRLADRRMLGEDMMEIYLRRRDG</sequence>
<dbReference type="Proteomes" id="UP000571950">
    <property type="component" value="Unassembled WGS sequence"/>
</dbReference>
<feature type="binding site" evidence="12">
    <location>
        <position position="211"/>
    </location>
    <ligand>
        <name>substrate</name>
    </ligand>
</feature>
<feature type="binding site" evidence="13">
    <location>
        <position position="88"/>
    </location>
    <ligand>
        <name>Zn(2+)</name>
        <dbReference type="ChEBI" id="CHEBI:29105"/>
        <note>catalytic</note>
    </ligand>
</feature>
<dbReference type="SUPFAM" id="SSF53597">
    <property type="entry name" value="Dihydrofolate reductase-like"/>
    <property type="match status" value="1"/>
</dbReference>
<comment type="catalytic activity">
    <reaction evidence="10">
        <text>2,5-diamino-6-hydroxy-4-(5-phosphoribosylamino)-pyrimidine + H2O + H(+) = 5-amino-6-(5-phospho-D-ribosylamino)uracil + NH4(+)</text>
        <dbReference type="Rhea" id="RHEA:21868"/>
        <dbReference type="ChEBI" id="CHEBI:15377"/>
        <dbReference type="ChEBI" id="CHEBI:15378"/>
        <dbReference type="ChEBI" id="CHEBI:28938"/>
        <dbReference type="ChEBI" id="CHEBI:58453"/>
        <dbReference type="ChEBI" id="CHEBI:58614"/>
        <dbReference type="EC" id="3.5.4.26"/>
    </reaction>
</comment>
<dbReference type="InterPro" id="IPR002125">
    <property type="entry name" value="CMP_dCMP_dom"/>
</dbReference>
<comment type="similarity">
    <text evidence="5 10">In the C-terminal section; belongs to the HTP reductase family.</text>
</comment>
<comment type="pathway">
    <text evidence="2 10">Cofactor biosynthesis; riboflavin biosynthesis; 5-amino-6-(D-ribitylamino)uracil from GTP: step 2/4.</text>
</comment>
<dbReference type="EC" id="1.1.1.193" evidence="10"/>
<dbReference type="GO" id="GO:0046872">
    <property type="term" value="F:metal ion binding"/>
    <property type="evidence" value="ECO:0007669"/>
    <property type="project" value="UniProtKB-KW"/>
</dbReference>
<organism evidence="15 16">
    <name type="scientific">Sphingobium jiangsuense</name>
    <dbReference type="NCBI Taxonomy" id="870476"/>
    <lineage>
        <taxon>Bacteria</taxon>
        <taxon>Pseudomonadati</taxon>
        <taxon>Pseudomonadota</taxon>
        <taxon>Alphaproteobacteria</taxon>
        <taxon>Sphingomonadales</taxon>
        <taxon>Sphingomonadaceae</taxon>
        <taxon>Sphingobium</taxon>
    </lineage>
</organism>